<name>A0A928YUS8_9GAMM</name>
<protein>
    <recommendedName>
        <fullName evidence="2">DUF5648 domain-containing protein</fullName>
    </recommendedName>
</protein>
<feature type="domain" description="DUF5648" evidence="2">
    <location>
        <begin position="137"/>
        <end position="290"/>
    </location>
</feature>
<sequence>MINRFLMTLLSLGLASAASADSLPHPGTERPLIQRVEYKTSEYEQFNVHIDIPNNSEINLFSQTIENNVLTVTLAYTLPNRFTFGTLPPYIGGFVIPGLPEGEYTLKVVRLETGSSEVAEEDQVLLSIEAGPEPIPVYGMFHTEIEHFFITADTEERDFITQYGWNVIDKGFNAWPSEGDAPETALPVCRFYSEKVNSHFYTLDEEECEFLKDEQHGWTYEGIAFKAIPPINGVCAEGTEPVWRMFNPATGHRQWEGQWINTVNHRFTTDQNIYQVSAMAAFQAEGVAFCSPE</sequence>
<evidence type="ECO:0000313" key="3">
    <source>
        <dbReference type="EMBL" id="MBE8717795.1"/>
    </source>
</evidence>
<dbReference type="InterPro" id="IPR043708">
    <property type="entry name" value="DUF5648"/>
</dbReference>
<evidence type="ECO:0000256" key="1">
    <source>
        <dbReference type="SAM" id="SignalP"/>
    </source>
</evidence>
<comment type="caution">
    <text evidence="3">The sequence shown here is derived from an EMBL/GenBank/DDBJ whole genome shotgun (WGS) entry which is preliminary data.</text>
</comment>
<gene>
    <name evidence="3" type="ORF">C4F51_11430</name>
</gene>
<keyword evidence="4" id="KW-1185">Reference proteome</keyword>
<accession>A0A928YUS8</accession>
<proteinExistence type="predicted"/>
<reference evidence="3" key="1">
    <citation type="submission" date="2018-07" db="EMBL/GenBank/DDBJ databases">
        <title>Genome assembly of strain Ka43.</title>
        <authorList>
            <person name="Kukolya J."/>
            <person name="Nagy I."/>
            <person name="Horvath B."/>
            <person name="Toth A."/>
        </authorList>
    </citation>
    <scope>NUCLEOTIDE SEQUENCE</scope>
    <source>
        <strain evidence="3">KB43</strain>
    </source>
</reference>
<organism evidence="3 4">
    <name type="scientific">Cellvibrio polysaccharolyticus</name>
    <dbReference type="NCBI Taxonomy" id="2082724"/>
    <lineage>
        <taxon>Bacteria</taxon>
        <taxon>Pseudomonadati</taxon>
        <taxon>Pseudomonadota</taxon>
        <taxon>Gammaproteobacteria</taxon>
        <taxon>Cellvibrionales</taxon>
        <taxon>Cellvibrionaceae</taxon>
        <taxon>Cellvibrio</taxon>
    </lineage>
</organism>
<feature type="signal peptide" evidence="1">
    <location>
        <begin position="1"/>
        <end position="20"/>
    </location>
</feature>
<dbReference type="AlphaFoldDB" id="A0A928YUS8"/>
<keyword evidence="1" id="KW-0732">Signal</keyword>
<evidence type="ECO:0000313" key="4">
    <source>
        <dbReference type="Proteomes" id="UP000652567"/>
    </source>
</evidence>
<dbReference type="Proteomes" id="UP000652567">
    <property type="component" value="Unassembled WGS sequence"/>
</dbReference>
<dbReference type="Pfam" id="PF18885">
    <property type="entry name" value="DUF5648"/>
    <property type="match status" value="1"/>
</dbReference>
<dbReference type="EMBL" id="PRDL01000001">
    <property type="protein sequence ID" value="MBE8717795.1"/>
    <property type="molecule type" value="Genomic_DNA"/>
</dbReference>
<dbReference type="RefSeq" id="WP_193909863.1">
    <property type="nucleotide sequence ID" value="NZ_PRDL01000001.1"/>
</dbReference>
<feature type="chain" id="PRO_5036758700" description="DUF5648 domain-containing protein" evidence="1">
    <location>
        <begin position="21"/>
        <end position="293"/>
    </location>
</feature>
<evidence type="ECO:0000259" key="2">
    <source>
        <dbReference type="Pfam" id="PF18885"/>
    </source>
</evidence>